<feature type="transmembrane region" description="Helical" evidence="8">
    <location>
        <begin position="112"/>
        <end position="143"/>
    </location>
</feature>
<evidence type="ECO:0000256" key="2">
    <source>
        <dbReference type="ARBA" id="ARBA00022475"/>
    </source>
</evidence>
<dbReference type="GO" id="GO:0016757">
    <property type="term" value="F:glycosyltransferase activity"/>
    <property type="evidence" value="ECO:0007669"/>
    <property type="project" value="UniProtKB-KW"/>
</dbReference>
<comment type="caution">
    <text evidence="10">The sequence shown here is derived from an EMBL/GenBank/DDBJ whole genome shotgun (WGS) entry which is preliminary data.</text>
</comment>
<dbReference type="PANTHER" id="PTHR33908:SF11">
    <property type="entry name" value="MEMBRANE PROTEIN"/>
    <property type="match status" value="1"/>
</dbReference>
<feature type="transmembrane region" description="Helical" evidence="8">
    <location>
        <begin position="327"/>
        <end position="348"/>
    </location>
</feature>
<evidence type="ECO:0000256" key="5">
    <source>
        <dbReference type="ARBA" id="ARBA00022692"/>
    </source>
</evidence>
<feature type="domain" description="Glycosyltransferase RgtA/B/C/D-like" evidence="9">
    <location>
        <begin position="53"/>
        <end position="212"/>
    </location>
</feature>
<protein>
    <submittedName>
        <fullName evidence="10">Glycosyltransferase family 39 protein</fullName>
        <ecNumber evidence="10">2.4.-.-</ecNumber>
    </submittedName>
</protein>
<dbReference type="PANTHER" id="PTHR33908">
    <property type="entry name" value="MANNOSYLTRANSFERASE YKCB-RELATED"/>
    <property type="match status" value="1"/>
</dbReference>
<evidence type="ECO:0000256" key="1">
    <source>
        <dbReference type="ARBA" id="ARBA00004651"/>
    </source>
</evidence>
<dbReference type="Pfam" id="PF13231">
    <property type="entry name" value="PMT_2"/>
    <property type="match status" value="1"/>
</dbReference>
<organism evidence="10 11">
    <name type="scientific">Albidovulum litorale</name>
    <dbReference type="NCBI Taxonomy" id="2984134"/>
    <lineage>
        <taxon>Bacteria</taxon>
        <taxon>Pseudomonadati</taxon>
        <taxon>Pseudomonadota</taxon>
        <taxon>Alphaproteobacteria</taxon>
        <taxon>Rhodobacterales</taxon>
        <taxon>Paracoccaceae</taxon>
        <taxon>Albidovulum</taxon>
    </lineage>
</organism>
<keyword evidence="7 8" id="KW-0472">Membrane</keyword>
<name>A0ABT2ZLP3_9RHOB</name>
<reference evidence="10 11" key="1">
    <citation type="submission" date="2022-10" db="EMBL/GenBank/DDBJ databases">
        <title>Defluviimonas sp. nov., isolated from ocean surface sediments.</title>
        <authorList>
            <person name="He W."/>
            <person name="Wang L."/>
            <person name="Zhang D.-F."/>
        </authorList>
    </citation>
    <scope>NUCLEOTIDE SEQUENCE [LARGE SCALE GENOMIC DNA]</scope>
    <source>
        <strain evidence="10 11">WL0050</strain>
    </source>
</reference>
<feature type="transmembrane region" description="Helical" evidence="8">
    <location>
        <begin position="248"/>
        <end position="266"/>
    </location>
</feature>
<dbReference type="EC" id="2.4.-.-" evidence="10"/>
<dbReference type="InterPro" id="IPR038731">
    <property type="entry name" value="RgtA/B/C-like"/>
</dbReference>
<dbReference type="Proteomes" id="UP001652564">
    <property type="component" value="Unassembled WGS sequence"/>
</dbReference>
<feature type="transmembrane region" description="Helical" evidence="8">
    <location>
        <begin position="278"/>
        <end position="297"/>
    </location>
</feature>
<evidence type="ECO:0000313" key="10">
    <source>
        <dbReference type="EMBL" id="MCV2872055.1"/>
    </source>
</evidence>
<evidence type="ECO:0000256" key="6">
    <source>
        <dbReference type="ARBA" id="ARBA00022989"/>
    </source>
</evidence>
<feature type="transmembrane region" description="Helical" evidence="8">
    <location>
        <begin position="303"/>
        <end position="320"/>
    </location>
</feature>
<keyword evidence="5 8" id="KW-0812">Transmembrane</keyword>
<evidence type="ECO:0000256" key="8">
    <source>
        <dbReference type="SAM" id="Phobius"/>
    </source>
</evidence>
<gene>
    <name evidence="10" type="ORF">OEZ71_07075</name>
</gene>
<feature type="transmembrane region" description="Helical" evidence="8">
    <location>
        <begin position="192"/>
        <end position="212"/>
    </location>
</feature>
<keyword evidence="2" id="KW-1003">Cell membrane</keyword>
<comment type="subcellular location">
    <subcellularLocation>
        <location evidence="1">Cell membrane</location>
        <topology evidence="1">Multi-pass membrane protein</topology>
    </subcellularLocation>
</comment>
<proteinExistence type="predicted"/>
<keyword evidence="11" id="KW-1185">Reference proteome</keyword>
<feature type="transmembrane region" description="Helical" evidence="8">
    <location>
        <begin position="82"/>
        <end position="100"/>
    </location>
</feature>
<dbReference type="InterPro" id="IPR050297">
    <property type="entry name" value="LipidA_mod_glycosyltrf_83"/>
</dbReference>
<accession>A0ABT2ZLP3</accession>
<evidence type="ECO:0000259" key="9">
    <source>
        <dbReference type="Pfam" id="PF13231"/>
    </source>
</evidence>
<dbReference type="RefSeq" id="WP_263739253.1">
    <property type="nucleotide sequence ID" value="NZ_JAOWKZ010000002.1"/>
</dbReference>
<keyword evidence="3 10" id="KW-0328">Glycosyltransferase</keyword>
<keyword evidence="6 8" id="KW-1133">Transmembrane helix</keyword>
<evidence type="ECO:0000313" key="11">
    <source>
        <dbReference type="Proteomes" id="UP001652564"/>
    </source>
</evidence>
<keyword evidence="4 10" id="KW-0808">Transferase</keyword>
<dbReference type="EMBL" id="JAOWKZ010000002">
    <property type="protein sequence ID" value="MCV2872055.1"/>
    <property type="molecule type" value="Genomic_DNA"/>
</dbReference>
<evidence type="ECO:0000256" key="4">
    <source>
        <dbReference type="ARBA" id="ARBA00022679"/>
    </source>
</evidence>
<feature type="transmembrane region" description="Helical" evidence="8">
    <location>
        <begin position="155"/>
        <end position="185"/>
    </location>
</feature>
<sequence length="476" mass="50399">MAERADWLPRAALVVGAVTLARLVALWFNKTDLFVDESQYWLWGERLDLGYYSKPPLIAWVIRAVTELAGSDAPFWVRLPGAIFHGATALILGAVSARLFSDRAAFWTAITYATLPMVALGSLLISTDTIMAPFFAAALLFYIRAADTGRVAFGAFAGFCLGLAFLAKYAAVYFLIGAVLAAVFVPALRPDLRGWAAVLTAFAVAILPNVFWNLSNDLTTVAHTVDNAGWVQHASWFANLNPAGLAEFFFSQFAVVGPVIFAALLFGYVRPGSAGGRALVLFSLPVLGIVCVQAFLAQAYANWGVAAYFAGTVLAVAVLLDRAPRLLPWSFAINGALSVLLPVLTVIAPVPERGGEPLLARYLGRADLSHQIIDAAAAAGASGIVAGDRDILADLFHTGKGMGLSFYALPPKGRPRSYYEQNFPLPADVAGVLLVAGDAPACAGAPVAEFDTGNGAHAGRVLRAWLLPEGCRDAGD</sequence>
<feature type="transmembrane region" description="Helical" evidence="8">
    <location>
        <begin position="7"/>
        <end position="28"/>
    </location>
</feature>
<evidence type="ECO:0000256" key="3">
    <source>
        <dbReference type="ARBA" id="ARBA00022676"/>
    </source>
</evidence>
<evidence type="ECO:0000256" key="7">
    <source>
        <dbReference type="ARBA" id="ARBA00023136"/>
    </source>
</evidence>